<proteinExistence type="predicted"/>
<keyword evidence="2" id="KW-1185">Reference proteome</keyword>
<reference evidence="1 2" key="1">
    <citation type="submission" date="2018-03" db="EMBL/GenBank/DDBJ databases">
        <title>Adhaeribacter sp. HMF7605 Genome sequencing and assembly.</title>
        <authorList>
            <person name="Kang H."/>
            <person name="Kang J."/>
            <person name="Cha I."/>
            <person name="Kim H."/>
            <person name="Joh K."/>
        </authorList>
    </citation>
    <scope>NUCLEOTIDE SEQUENCE [LARGE SCALE GENOMIC DNA]</scope>
    <source>
        <strain evidence="1 2">HMF7605</strain>
    </source>
</reference>
<dbReference type="AlphaFoldDB" id="A0A2T2YC77"/>
<sequence length="86" mass="9084">MKKFALLLSFLAYAGNVASEGTILVNTISFADLPAKVKTTKIITAKKLTKVTPAATCTVRVKACPGVNARVMVAKTMTCPKVSLLN</sequence>
<protein>
    <submittedName>
        <fullName evidence="1">Uncharacterized protein</fullName>
    </submittedName>
</protein>
<name>A0A2T2YC77_9BACT</name>
<organism evidence="1 2">
    <name type="scientific">Adhaeribacter arboris</name>
    <dbReference type="NCBI Taxonomy" id="2072846"/>
    <lineage>
        <taxon>Bacteria</taxon>
        <taxon>Pseudomonadati</taxon>
        <taxon>Bacteroidota</taxon>
        <taxon>Cytophagia</taxon>
        <taxon>Cytophagales</taxon>
        <taxon>Hymenobacteraceae</taxon>
        <taxon>Adhaeribacter</taxon>
    </lineage>
</organism>
<comment type="caution">
    <text evidence="1">The sequence shown here is derived from an EMBL/GenBank/DDBJ whole genome shotgun (WGS) entry which is preliminary data.</text>
</comment>
<gene>
    <name evidence="1" type="ORF">AHMF7605_06035</name>
</gene>
<dbReference type="Proteomes" id="UP000240357">
    <property type="component" value="Unassembled WGS sequence"/>
</dbReference>
<evidence type="ECO:0000313" key="2">
    <source>
        <dbReference type="Proteomes" id="UP000240357"/>
    </source>
</evidence>
<evidence type="ECO:0000313" key="1">
    <source>
        <dbReference type="EMBL" id="PSR53117.1"/>
    </source>
</evidence>
<accession>A0A2T2YC77</accession>
<dbReference type="EMBL" id="PYFT01000001">
    <property type="protein sequence ID" value="PSR53117.1"/>
    <property type="molecule type" value="Genomic_DNA"/>
</dbReference>
<dbReference type="RefSeq" id="WP_106927422.1">
    <property type="nucleotide sequence ID" value="NZ_PYFT01000001.1"/>
</dbReference>